<accession>A0ACC2DGK7</accession>
<proteinExistence type="predicted"/>
<reference evidence="2" key="1">
    <citation type="journal article" date="2024" name="Proc. Natl. Acad. Sci. U.S.A.">
        <title>Extraordinary preservation of gene collinearity over three hundred million years revealed in homosporous lycophytes.</title>
        <authorList>
            <person name="Li C."/>
            <person name="Wickell D."/>
            <person name="Kuo L.Y."/>
            <person name="Chen X."/>
            <person name="Nie B."/>
            <person name="Liao X."/>
            <person name="Peng D."/>
            <person name="Ji J."/>
            <person name="Jenkins J."/>
            <person name="Williams M."/>
            <person name="Shu S."/>
            <person name="Plott C."/>
            <person name="Barry K."/>
            <person name="Rajasekar S."/>
            <person name="Grimwood J."/>
            <person name="Han X."/>
            <person name="Sun S."/>
            <person name="Hou Z."/>
            <person name="He W."/>
            <person name="Dai G."/>
            <person name="Sun C."/>
            <person name="Schmutz J."/>
            <person name="Leebens-Mack J.H."/>
            <person name="Li F.W."/>
            <person name="Wang L."/>
        </authorList>
    </citation>
    <scope>NUCLEOTIDE SEQUENCE [LARGE SCALE GENOMIC DNA]</scope>
    <source>
        <strain evidence="2">cv. PW_Plant_1</strain>
    </source>
</reference>
<protein>
    <submittedName>
        <fullName evidence="1">Uncharacterized protein</fullName>
    </submittedName>
</protein>
<keyword evidence="2" id="KW-1185">Reference proteome</keyword>
<name>A0ACC2DGK7_DIPCM</name>
<organism evidence="1 2">
    <name type="scientific">Diphasiastrum complanatum</name>
    <name type="common">Issler's clubmoss</name>
    <name type="synonym">Lycopodium complanatum</name>
    <dbReference type="NCBI Taxonomy" id="34168"/>
    <lineage>
        <taxon>Eukaryota</taxon>
        <taxon>Viridiplantae</taxon>
        <taxon>Streptophyta</taxon>
        <taxon>Embryophyta</taxon>
        <taxon>Tracheophyta</taxon>
        <taxon>Lycopodiopsida</taxon>
        <taxon>Lycopodiales</taxon>
        <taxon>Lycopodiaceae</taxon>
        <taxon>Lycopodioideae</taxon>
        <taxon>Diphasiastrum</taxon>
    </lineage>
</organism>
<evidence type="ECO:0000313" key="1">
    <source>
        <dbReference type="EMBL" id="KAJ7553453.1"/>
    </source>
</evidence>
<sequence length="208" mass="23930">MSSPSKRREMDVMKLMMSDYKVEMVNDGMSEFYVEFQGPTDSLYQNGKWKVRVELPDAYPYKSPSIGFVNRIFHPNVDEMSGSVCLDVINQTWSPMYDLINVFEVFLPQLLLYPNPTDPLNGDAAALMMRDKEHYEQKVRVESVNLAKVELSKVELWHKRLGGPTTKPWNLWLQRSLQLDSPSISKCGKRCEACSLSKAHKLPFSRST</sequence>
<comment type="caution">
    <text evidence="1">The sequence shown here is derived from an EMBL/GenBank/DDBJ whole genome shotgun (WGS) entry which is preliminary data.</text>
</comment>
<dbReference type="Proteomes" id="UP001162992">
    <property type="component" value="Chromosome 6"/>
</dbReference>
<gene>
    <name evidence="1" type="ORF">O6H91_06G098700</name>
</gene>
<evidence type="ECO:0000313" key="2">
    <source>
        <dbReference type="Proteomes" id="UP001162992"/>
    </source>
</evidence>
<dbReference type="EMBL" id="CM055097">
    <property type="protein sequence ID" value="KAJ7553453.1"/>
    <property type="molecule type" value="Genomic_DNA"/>
</dbReference>